<keyword evidence="3" id="KW-1185">Reference proteome</keyword>
<comment type="caution">
    <text evidence="2">The sequence shown here is derived from an EMBL/GenBank/DDBJ whole genome shotgun (WGS) entry which is preliminary data.</text>
</comment>
<dbReference type="EMBL" id="BSFP01000168">
    <property type="protein sequence ID" value="GLL08645.1"/>
    <property type="molecule type" value="Genomic_DNA"/>
</dbReference>
<sequence length="65" mass="7188">MSFDEIADLLPGGLPSSAYRHGAWWNNEDDPGSTHSQSRLGWMAAGYTATADRTTRQVVFRRFAG</sequence>
<accession>A0A9W6KYA4</accession>
<evidence type="ECO:0000259" key="1">
    <source>
        <dbReference type="Pfam" id="PF24698"/>
    </source>
</evidence>
<reference evidence="2" key="2">
    <citation type="submission" date="2023-01" db="EMBL/GenBank/DDBJ databases">
        <authorList>
            <person name="Sun Q."/>
            <person name="Evtushenko L."/>
        </authorList>
    </citation>
    <scope>NUCLEOTIDE SEQUENCE</scope>
    <source>
        <strain evidence="2">VKM Ac-1321</strain>
    </source>
</reference>
<reference evidence="2" key="1">
    <citation type="journal article" date="2014" name="Int. J. Syst. Evol. Microbiol.">
        <title>Complete genome sequence of Corynebacterium casei LMG S-19264T (=DSM 44701T), isolated from a smear-ripened cheese.</title>
        <authorList>
            <consortium name="US DOE Joint Genome Institute (JGI-PGF)"/>
            <person name="Walter F."/>
            <person name="Albersmeier A."/>
            <person name="Kalinowski J."/>
            <person name="Ruckert C."/>
        </authorList>
    </citation>
    <scope>NUCLEOTIDE SEQUENCE</scope>
    <source>
        <strain evidence="2">VKM Ac-1321</strain>
    </source>
</reference>
<gene>
    <name evidence="2" type="ORF">GCM10017581_104120</name>
</gene>
<proteinExistence type="predicted"/>
<dbReference type="RefSeq" id="WP_261961885.1">
    <property type="nucleotide sequence ID" value="NZ_CP073797.1"/>
</dbReference>
<organism evidence="2 3">
    <name type="scientific">Dactylosporangium matsuzakiense</name>
    <dbReference type="NCBI Taxonomy" id="53360"/>
    <lineage>
        <taxon>Bacteria</taxon>
        <taxon>Bacillati</taxon>
        <taxon>Actinomycetota</taxon>
        <taxon>Actinomycetes</taxon>
        <taxon>Micromonosporales</taxon>
        <taxon>Micromonosporaceae</taxon>
        <taxon>Dactylosporangium</taxon>
    </lineage>
</organism>
<dbReference type="AlphaFoldDB" id="A0A9W6KYA4"/>
<protein>
    <recommendedName>
        <fullName evidence="1">DUF7662 domain-containing protein</fullName>
    </recommendedName>
</protein>
<evidence type="ECO:0000313" key="3">
    <source>
        <dbReference type="Proteomes" id="UP001143480"/>
    </source>
</evidence>
<evidence type="ECO:0000313" key="2">
    <source>
        <dbReference type="EMBL" id="GLL08645.1"/>
    </source>
</evidence>
<feature type="domain" description="DUF7662" evidence="1">
    <location>
        <begin position="1"/>
        <end position="62"/>
    </location>
</feature>
<dbReference type="Pfam" id="PF24698">
    <property type="entry name" value="DUF7662"/>
    <property type="match status" value="1"/>
</dbReference>
<dbReference type="InterPro" id="IPR056079">
    <property type="entry name" value="DUF7662"/>
</dbReference>
<name>A0A9W6KYA4_9ACTN</name>
<dbReference type="Proteomes" id="UP001143480">
    <property type="component" value="Unassembled WGS sequence"/>
</dbReference>